<dbReference type="OrthoDB" id="9804712at2"/>
<dbReference type="Pfam" id="PF00015">
    <property type="entry name" value="MCPsignal"/>
    <property type="match status" value="1"/>
</dbReference>
<dbReference type="Pfam" id="PF00672">
    <property type="entry name" value="HAMP"/>
    <property type="match status" value="1"/>
</dbReference>
<dbReference type="KEGG" id="paek:D3873_01880"/>
<evidence type="ECO:0000256" key="7">
    <source>
        <dbReference type="SAM" id="Coils"/>
    </source>
</evidence>
<feature type="domain" description="Methyl-accepting transducer" evidence="10">
    <location>
        <begin position="329"/>
        <end position="565"/>
    </location>
</feature>
<dbReference type="AlphaFoldDB" id="A0A385YPM0"/>
<evidence type="ECO:0000256" key="4">
    <source>
        <dbReference type="ARBA" id="ARBA00023224"/>
    </source>
</evidence>
<dbReference type="InterPro" id="IPR003660">
    <property type="entry name" value="HAMP_dom"/>
</dbReference>
<dbReference type="PANTHER" id="PTHR32089:SF112">
    <property type="entry name" value="LYSOZYME-LIKE PROTEIN-RELATED"/>
    <property type="match status" value="1"/>
</dbReference>
<accession>A0A385YPM0</accession>
<dbReference type="PANTHER" id="PTHR32089">
    <property type="entry name" value="METHYL-ACCEPTING CHEMOTAXIS PROTEIN MCPB"/>
    <property type="match status" value="1"/>
</dbReference>
<dbReference type="Gene3D" id="6.10.340.10">
    <property type="match status" value="1"/>
</dbReference>
<evidence type="ECO:0000259" key="11">
    <source>
        <dbReference type="PROSITE" id="PS50885"/>
    </source>
</evidence>
<dbReference type="CDD" id="cd06225">
    <property type="entry name" value="HAMP"/>
    <property type="match status" value="1"/>
</dbReference>
<dbReference type="CDD" id="cd11386">
    <property type="entry name" value="MCP_signal"/>
    <property type="match status" value="1"/>
</dbReference>
<comment type="similarity">
    <text evidence="5">Belongs to the methyl-accepting chemotaxis (MCP) protein family.</text>
</comment>
<keyword evidence="13" id="KW-1185">Reference proteome</keyword>
<evidence type="ECO:0000313" key="13">
    <source>
        <dbReference type="Proteomes" id="UP000265725"/>
    </source>
</evidence>
<evidence type="ECO:0000256" key="5">
    <source>
        <dbReference type="ARBA" id="ARBA00029447"/>
    </source>
</evidence>
<feature type="compositionally biased region" description="Basic residues" evidence="8">
    <location>
        <begin position="7"/>
        <end position="32"/>
    </location>
</feature>
<dbReference type="SMART" id="SM00304">
    <property type="entry name" value="HAMP"/>
    <property type="match status" value="1"/>
</dbReference>
<feature type="transmembrane region" description="Helical" evidence="9">
    <location>
        <begin position="230"/>
        <end position="256"/>
    </location>
</feature>
<dbReference type="PROSITE" id="PS50111">
    <property type="entry name" value="CHEMOTAXIS_TRANSDUC_2"/>
    <property type="match status" value="1"/>
</dbReference>
<dbReference type="EMBL" id="CP032418">
    <property type="protein sequence ID" value="AYC28679.1"/>
    <property type="molecule type" value="Genomic_DNA"/>
</dbReference>
<gene>
    <name evidence="12" type="ORF">D3873_01880</name>
</gene>
<feature type="region of interest" description="Disordered" evidence="8">
    <location>
        <begin position="1"/>
        <end position="34"/>
    </location>
</feature>
<evidence type="ECO:0000256" key="2">
    <source>
        <dbReference type="ARBA" id="ARBA00022475"/>
    </source>
</evidence>
<keyword evidence="4 6" id="KW-0807">Transducer</keyword>
<proteinExistence type="inferred from homology"/>
<protein>
    <submittedName>
        <fullName evidence="12">Methyl-accepting chemotaxis protein</fullName>
    </submittedName>
</protein>
<evidence type="ECO:0000256" key="8">
    <source>
        <dbReference type="SAM" id="MobiDB-lite"/>
    </source>
</evidence>
<dbReference type="SUPFAM" id="SSF58104">
    <property type="entry name" value="Methyl-accepting chemotaxis protein (MCP) signaling domain"/>
    <property type="match status" value="1"/>
</dbReference>
<feature type="domain" description="HAMP" evidence="11">
    <location>
        <begin position="257"/>
        <end position="310"/>
    </location>
</feature>
<keyword evidence="9" id="KW-1133">Transmembrane helix</keyword>
<dbReference type="RefSeq" id="WP_119882424.1">
    <property type="nucleotide sequence ID" value="NZ_CP032418.1"/>
</dbReference>
<keyword evidence="9" id="KW-0812">Transmembrane</keyword>
<dbReference type="GO" id="GO:0007165">
    <property type="term" value="P:signal transduction"/>
    <property type="evidence" value="ECO:0007669"/>
    <property type="project" value="UniProtKB-KW"/>
</dbReference>
<dbReference type="GO" id="GO:0006935">
    <property type="term" value="P:chemotaxis"/>
    <property type="evidence" value="ECO:0007669"/>
    <property type="project" value="InterPro"/>
</dbReference>
<dbReference type="InterPro" id="IPR004090">
    <property type="entry name" value="Chemotax_Me-accpt_rcpt"/>
</dbReference>
<name>A0A385YPM0_9BACL</name>
<keyword evidence="2" id="KW-1003">Cell membrane</keyword>
<evidence type="ECO:0000259" key="10">
    <source>
        <dbReference type="PROSITE" id="PS50111"/>
    </source>
</evidence>
<feature type="coiled-coil region" evidence="7">
    <location>
        <begin position="547"/>
        <end position="592"/>
    </location>
</feature>
<evidence type="ECO:0000256" key="1">
    <source>
        <dbReference type="ARBA" id="ARBA00004236"/>
    </source>
</evidence>
<evidence type="ECO:0000256" key="6">
    <source>
        <dbReference type="PROSITE-ProRule" id="PRU00284"/>
    </source>
</evidence>
<sequence>MNNWKSKMPKLPKRKKTALPKGPKSPKVKGNKKLGNYSRKLKSFGDNATAKMSIRKKLLLAFSLIILLFLIVSGIAIYSSLMLNQSTQELNNKIIPRIDAVKSLNYEMENVVALTQRHVLSTDINAKRDTQDRINERVKHVNELLDTYGKLLSDPMAVNLHEDIVRKWEDYIANNEAVLVASTADNQKLAVQKTYTGNVQYDSIQRTLDELVYIDFAEAEKLQKQSSATFASVIVALSIGIILAILATVGIALFIVRLIRKPVSLLSDRFKAMATGDLTVDEITIKNKDEFGDLAGHFNTMLGTLQQLVRDLQSSISTVAMSAEQVSVSAAETSRATEQITESMADVSEGAEVQAESVRHVRESIGEMSIGMEQASAAVSNVSDKAVSTTELTTSGLEVMDETRKKMNEIRTVSEESAKVVQGLGTKSDEIGQIVDVIKAIAEQTNLLALNAAIEAARAGEHGKGFAVVADEVRKLAEQSANAAKDIHSRIASIQKEVKEAIHSMEGSSKEVALGIGLAEKSSQSYDDIAKMISDVSAQTEEITAIIQEMNASAQQMETRVKDVETLSAEASERAQTVAAAAEEQNASMEEITSSSDVLSNLSSDLQKLVQQFKI</sequence>
<dbReference type="Proteomes" id="UP000265725">
    <property type="component" value="Chromosome"/>
</dbReference>
<dbReference type="InterPro" id="IPR004089">
    <property type="entry name" value="MCPsignal_dom"/>
</dbReference>
<dbReference type="Gene3D" id="1.10.287.950">
    <property type="entry name" value="Methyl-accepting chemotaxis protein"/>
    <property type="match status" value="1"/>
</dbReference>
<dbReference type="PRINTS" id="PR00260">
    <property type="entry name" value="CHEMTRNSDUCR"/>
</dbReference>
<comment type="subcellular location">
    <subcellularLocation>
        <location evidence="1">Cell membrane</location>
    </subcellularLocation>
</comment>
<dbReference type="GO" id="GO:0005886">
    <property type="term" value="C:plasma membrane"/>
    <property type="evidence" value="ECO:0007669"/>
    <property type="project" value="UniProtKB-SubCell"/>
</dbReference>
<keyword evidence="3 9" id="KW-0472">Membrane</keyword>
<reference evidence="13" key="1">
    <citation type="submission" date="2018-09" db="EMBL/GenBank/DDBJ databases">
        <authorList>
            <person name="Zhu H."/>
        </authorList>
    </citation>
    <scope>NUCLEOTIDE SEQUENCE [LARGE SCALE GENOMIC DNA]</scope>
    <source>
        <strain evidence="13">K2R23-3</strain>
    </source>
</reference>
<dbReference type="SMART" id="SM00283">
    <property type="entry name" value="MA"/>
    <property type="match status" value="1"/>
</dbReference>
<evidence type="ECO:0000256" key="9">
    <source>
        <dbReference type="SAM" id="Phobius"/>
    </source>
</evidence>
<dbReference type="GO" id="GO:0004888">
    <property type="term" value="F:transmembrane signaling receptor activity"/>
    <property type="evidence" value="ECO:0007669"/>
    <property type="project" value="InterPro"/>
</dbReference>
<evidence type="ECO:0000313" key="12">
    <source>
        <dbReference type="EMBL" id="AYC28679.1"/>
    </source>
</evidence>
<keyword evidence="7" id="KW-0175">Coiled coil</keyword>
<dbReference type="InterPro" id="IPR024478">
    <property type="entry name" value="HlyB_4HB_MCP"/>
</dbReference>
<evidence type="ECO:0000256" key="3">
    <source>
        <dbReference type="ARBA" id="ARBA00023136"/>
    </source>
</evidence>
<dbReference type="Pfam" id="PF12729">
    <property type="entry name" value="4HB_MCP_1"/>
    <property type="match status" value="1"/>
</dbReference>
<dbReference type="PROSITE" id="PS50885">
    <property type="entry name" value="HAMP"/>
    <property type="match status" value="1"/>
</dbReference>
<organism evidence="12 13">
    <name type="scientific">Paenisporosarcina cavernae</name>
    <dbReference type="NCBI Taxonomy" id="2320858"/>
    <lineage>
        <taxon>Bacteria</taxon>
        <taxon>Bacillati</taxon>
        <taxon>Bacillota</taxon>
        <taxon>Bacilli</taxon>
        <taxon>Bacillales</taxon>
        <taxon>Caryophanaceae</taxon>
        <taxon>Paenisporosarcina</taxon>
    </lineage>
</organism>